<dbReference type="EC" id="2.7.7.59" evidence="8"/>
<dbReference type="Pfam" id="PF08335">
    <property type="entry name" value="GlnD_UR_UTase"/>
    <property type="match status" value="1"/>
</dbReference>
<organism evidence="11 12">
    <name type="scientific">Pseudobowmanella zhangzhouensis</name>
    <dbReference type="NCBI Taxonomy" id="1537679"/>
    <lineage>
        <taxon>Bacteria</taxon>
        <taxon>Pseudomonadati</taxon>
        <taxon>Pseudomonadota</taxon>
        <taxon>Gammaproteobacteria</taxon>
        <taxon>Alteromonadales</taxon>
        <taxon>Alteromonadaceae</taxon>
    </lineage>
</organism>
<dbReference type="PANTHER" id="PTHR47320">
    <property type="entry name" value="BIFUNCTIONAL URIDYLYLTRANSFERASE/URIDYLYL-REMOVING ENZYME"/>
    <property type="match status" value="1"/>
</dbReference>
<dbReference type="InterPro" id="IPR013546">
    <property type="entry name" value="PII_UdlTrfase/GS_AdlTrfase"/>
</dbReference>
<dbReference type="SUPFAM" id="SSF81301">
    <property type="entry name" value="Nucleotidyltransferase"/>
    <property type="match status" value="1"/>
</dbReference>
<dbReference type="PROSITE" id="PS51831">
    <property type="entry name" value="HD"/>
    <property type="match status" value="1"/>
</dbReference>
<comment type="caution">
    <text evidence="11">The sequence shown here is derived from an EMBL/GenBank/DDBJ whole genome shotgun (WGS) entry which is preliminary data.</text>
</comment>
<dbReference type="SUPFAM" id="SSF81593">
    <property type="entry name" value="Nucleotidyltransferase substrate binding subunit/domain"/>
    <property type="match status" value="1"/>
</dbReference>
<gene>
    <name evidence="8 11" type="primary">glnD</name>
    <name evidence="11" type="ORF">ACFP85_05580</name>
</gene>
<proteinExistence type="inferred from homology"/>
<dbReference type="InterPro" id="IPR002934">
    <property type="entry name" value="Polymerase_NTP_transf_dom"/>
</dbReference>
<comment type="catalytic activity">
    <reaction evidence="8">
        <text>[protein-PII]-L-tyrosine + UTP = [protein-PII]-uridylyl-L-tyrosine + diphosphate</text>
        <dbReference type="Rhea" id="RHEA:13673"/>
        <dbReference type="Rhea" id="RHEA-COMP:12147"/>
        <dbReference type="Rhea" id="RHEA-COMP:12148"/>
        <dbReference type="ChEBI" id="CHEBI:33019"/>
        <dbReference type="ChEBI" id="CHEBI:46398"/>
        <dbReference type="ChEBI" id="CHEBI:46858"/>
        <dbReference type="ChEBI" id="CHEBI:90602"/>
        <dbReference type="EC" id="2.7.7.59"/>
    </reaction>
</comment>
<keyword evidence="12" id="KW-1185">Reference proteome</keyword>
<dbReference type="CDD" id="cd04900">
    <property type="entry name" value="ACT_UUR-like_1"/>
    <property type="match status" value="1"/>
</dbReference>
<keyword evidence="1 8" id="KW-0808">Transferase</keyword>
<evidence type="ECO:0000259" key="10">
    <source>
        <dbReference type="PROSITE" id="PS51831"/>
    </source>
</evidence>
<dbReference type="Pfam" id="PF01966">
    <property type="entry name" value="HD"/>
    <property type="match status" value="1"/>
</dbReference>
<dbReference type="CDD" id="cd04899">
    <property type="entry name" value="ACT_ACR-UUR-like_2"/>
    <property type="match status" value="1"/>
</dbReference>
<dbReference type="Gene3D" id="1.10.3090.10">
    <property type="entry name" value="cca-adding enzyme, domain 2"/>
    <property type="match status" value="1"/>
</dbReference>
<comment type="catalytic activity">
    <reaction evidence="7">
        <text>guanosine 3',5'-bis(diphosphate) + H2O = GDP + diphosphate + H(+)</text>
        <dbReference type="Rhea" id="RHEA:14253"/>
        <dbReference type="ChEBI" id="CHEBI:15377"/>
        <dbReference type="ChEBI" id="CHEBI:15378"/>
        <dbReference type="ChEBI" id="CHEBI:33019"/>
        <dbReference type="ChEBI" id="CHEBI:58189"/>
        <dbReference type="ChEBI" id="CHEBI:77828"/>
        <dbReference type="EC" id="3.1.7.2"/>
    </reaction>
</comment>
<dbReference type="InterPro" id="IPR045865">
    <property type="entry name" value="ACT-like_dom_sf"/>
</dbReference>
<comment type="similarity">
    <text evidence="8">Belongs to the GlnD family.</text>
</comment>
<dbReference type="CDD" id="cd05401">
    <property type="entry name" value="NT_GlnE_GlnD_like"/>
    <property type="match status" value="1"/>
</dbReference>
<evidence type="ECO:0000259" key="9">
    <source>
        <dbReference type="PROSITE" id="PS51671"/>
    </source>
</evidence>
<comment type="domain">
    <text evidence="8">Has four distinct domains: an N-terminal nucleotidyltransferase (NT) domain responsible for UTase activity, a central HD domain that encodes UR activity, and two C-terminal ACT domains that seem to have a role in glutamine sensing.</text>
</comment>
<dbReference type="NCBIfam" id="TIGR01693">
    <property type="entry name" value="UTase_glnD"/>
    <property type="match status" value="1"/>
</dbReference>
<dbReference type="InterPro" id="IPR003607">
    <property type="entry name" value="HD/PDEase_dom"/>
</dbReference>
<dbReference type="RefSeq" id="WP_131257101.1">
    <property type="nucleotide sequence ID" value="NZ_JBHSUS010000001.1"/>
</dbReference>
<comment type="cofactor">
    <cofactor evidence="8">
        <name>Mg(2+)</name>
        <dbReference type="ChEBI" id="CHEBI:18420"/>
    </cofactor>
</comment>
<comment type="caution">
    <text evidence="8">Lacks conserved residue(s) required for the propagation of feature annotation.</text>
</comment>
<evidence type="ECO:0000256" key="5">
    <source>
        <dbReference type="ARBA" id="ARBA00022842"/>
    </source>
</evidence>
<dbReference type="InterPro" id="IPR002912">
    <property type="entry name" value="ACT_dom"/>
</dbReference>
<accession>A0ABW1XHB7</accession>
<dbReference type="EC" id="3.1.4.-" evidence="8"/>
<dbReference type="InterPro" id="IPR010043">
    <property type="entry name" value="UTase/UR"/>
</dbReference>
<dbReference type="Proteomes" id="UP001596364">
    <property type="component" value="Unassembled WGS sequence"/>
</dbReference>
<dbReference type="Pfam" id="PF01909">
    <property type="entry name" value="NTP_transf_2"/>
    <property type="match status" value="1"/>
</dbReference>
<dbReference type="PIRSF" id="PIRSF006288">
    <property type="entry name" value="PII_uridyltransf"/>
    <property type="match status" value="1"/>
</dbReference>
<comment type="catalytic activity">
    <reaction evidence="8">
        <text>[protein-PII]-uridylyl-L-tyrosine + H2O = [protein-PII]-L-tyrosine + UMP + H(+)</text>
        <dbReference type="Rhea" id="RHEA:48600"/>
        <dbReference type="Rhea" id="RHEA-COMP:12147"/>
        <dbReference type="Rhea" id="RHEA-COMP:12148"/>
        <dbReference type="ChEBI" id="CHEBI:15377"/>
        <dbReference type="ChEBI" id="CHEBI:15378"/>
        <dbReference type="ChEBI" id="CHEBI:46858"/>
        <dbReference type="ChEBI" id="CHEBI:57865"/>
        <dbReference type="ChEBI" id="CHEBI:90602"/>
    </reaction>
</comment>
<evidence type="ECO:0000313" key="11">
    <source>
        <dbReference type="EMBL" id="MFC6439621.1"/>
    </source>
</evidence>
<feature type="domain" description="ACT" evidence="9">
    <location>
        <begin position="802"/>
        <end position="874"/>
    </location>
</feature>
<feature type="domain" description="HD" evidence="10">
    <location>
        <begin position="451"/>
        <end position="573"/>
    </location>
</feature>
<dbReference type="HAMAP" id="MF_00277">
    <property type="entry name" value="PII_uridylyl_transf"/>
    <property type="match status" value="1"/>
</dbReference>
<evidence type="ECO:0000256" key="3">
    <source>
        <dbReference type="ARBA" id="ARBA00022737"/>
    </source>
</evidence>
<evidence type="ECO:0000256" key="7">
    <source>
        <dbReference type="ARBA" id="ARBA00047968"/>
    </source>
</evidence>
<dbReference type="PROSITE" id="PS51671">
    <property type="entry name" value="ACT"/>
    <property type="match status" value="2"/>
</dbReference>
<dbReference type="InterPro" id="IPR043519">
    <property type="entry name" value="NT_sf"/>
</dbReference>
<keyword evidence="5 8" id="KW-0460">Magnesium</keyword>
<evidence type="ECO:0000256" key="8">
    <source>
        <dbReference type="HAMAP-Rule" id="MF_00277"/>
    </source>
</evidence>
<keyword evidence="6 8" id="KW-0511">Multifunctional enzyme</keyword>
<dbReference type="EMBL" id="JBHSUS010000001">
    <property type="protein sequence ID" value="MFC6439621.1"/>
    <property type="molecule type" value="Genomic_DNA"/>
</dbReference>
<evidence type="ECO:0000313" key="12">
    <source>
        <dbReference type="Proteomes" id="UP001596364"/>
    </source>
</evidence>
<dbReference type="SUPFAM" id="SSF55021">
    <property type="entry name" value="ACT-like"/>
    <property type="match status" value="2"/>
</dbReference>
<evidence type="ECO:0000256" key="4">
    <source>
        <dbReference type="ARBA" id="ARBA00022801"/>
    </source>
</evidence>
<comment type="activity regulation">
    <text evidence="8">Uridylyltransferase (UTase) activity is inhibited by glutamine, while glutamine activates uridylyl-removing (UR) activity.</text>
</comment>
<dbReference type="GO" id="GO:0008773">
    <property type="term" value="F:[protein-PII] uridylyltransferase activity"/>
    <property type="evidence" value="ECO:0007669"/>
    <property type="project" value="UniProtKB-EC"/>
</dbReference>
<name>A0ABW1XHB7_9ALTE</name>
<protein>
    <recommendedName>
        <fullName evidence="8">Bifunctional uridylyltransferase/uridylyl-removing enzyme</fullName>
        <shortName evidence="8">UTase/UR</shortName>
    </recommendedName>
    <alternativeName>
        <fullName evidence="8">Bifunctional [protein-PII] modification enzyme</fullName>
    </alternativeName>
    <alternativeName>
        <fullName evidence="8">Bifunctional nitrogen sensor protein</fullName>
    </alternativeName>
    <domain>
        <recommendedName>
            <fullName evidence="8">[Protein-PII] uridylyltransferase</fullName>
            <shortName evidence="8">PII uridylyltransferase</shortName>
            <shortName evidence="8">UTase</shortName>
            <ecNumber evidence="8">2.7.7.59</ecNumber>
        </recommendedName>
    </domain>
    <domain>
        <recommendedName>
            <fullName evidence="8">[Protein-PII]-UMP uridylyl-removing enzyme</fullName>
            <shortName evidence="8">UR</shortName>
            <ecNumber evidence="8">3.1.4.-</ecNumber>
        </recommendedName>
    </domain>
</protein>
<evidence type="ECO:0000256" key="6">
    <source>
        <dbReference type="ARBA" id="ARBA00023268"/>
    </source>
</evidence>
<dbReference type="SMART" id="SM00471">
    <property type="entry name" value="HDc"/>
    <property type="match status" value="1"/>
</dbReference>
<dbReference type="SUPFAM" id="SSF109604">
    <property type="entry name" value="HD-domain/PDEase-like"/>
    <property type="match status" value="1"/>
</dbReference>
<comment type="function">
    <text evidence="8">Modifies, by uridylylation and deuridylylation, the PII regulatory proteins (GlnB and homologs), in response to the nitrogen status of the cell that GlnD senses through the glutamine level. Under low glutamine levels, catalyzes the conversion of the PII proteins and UTP to PII-UMP and PPi, while under higher glutamine levels, GlnD hydrolyzes PII-UMP to PII and UMP (deuridylylation). Thus, controls uridylylation state and activity of the PII proteins, and plays an important role in the regulation of nitrogen metabolism.</text>
</comment>
<keyword evidence="2 8" id="KW-0548">Nucleotidyltransferase</keyword>
<dbReference type="PANTHER" id="PTHR47320:SF1">
    <property type="entry name" value="BIFUNCTIONAL URIDYLYLTRANSFERASE_URIDYLYL-REMOVING ENZYME"/>
    <property type="match status" value="1"/>
</dbReference>
<feature type="domain" description="ACT" evidence="9">
    <location>
        <begin position="695"/>
        <end position="771"/>
    </location>
</feature>
<evidence type="ECO:0000256" key="2">
    <source>
        <dbReference type="ARBA" id="ARBA00022695"/>
    </source>
</evidence>
<evidence type="ECO:0000256" key="1">
    <source>
        <dbReference type="ARBA" id="ARBA00022679"/>
    </source>
</evidence>
<keyword evidence="4 8" id="KW-0378">Hydrolase</keyword>
<sequence>MSLNAVLDQIEQLNDAGAIASFKQANQAILSWLQADFSALPITDLILGRAKAVDALVSRAWQLCGLGAFAQLSLVAVGGYGRGQLQPYSDVDLLILAKKDVGKPLQQAIGQFITLLWDTGLDIGQSVRTLKECRSLARQDITIATNLLESRVLAGCTATYSALMQDVHSDKLWRSEAFFVAKAQEQQTRHNKFNGTAYNLEPNIKENPGCLRDIQTIGWVAKKHFHVQTGRELVAKDYFSQEELDELRECREHLWRVRFALHLQAGRSENRLLFDYQPDVAAMLGYGEGKQAVEKMMRTTFRITSRVIELNEMLLQRFRHDVLNKKIQHCTLLNDDFSVCDGLIMARHANVFAQPEQLLQFFILIASTPDISGIHHYTLRLLRLARRRWRGQYLHQFENCRQLFMAFLATPNAFGLAWDLMHRHGIMQAYLPQWDQIVGMMQFDLFHAYTVDEHTHRLVKQIYGFAGKDGAKDFPRCQRIVSNLDHPEYLFIAALFHDIAKGRGGDHSELGALDVSEFCATHHLSDEAAELIEWLVANHLTMSVTAQRRDIYDPDVVAEFCAQVQSQEYLDHLYVLTLADIRATNDNLWNDWKASLLRELYLMTSKALESDQTLSQDFQQRIRKHQSEARASLHAQGWQDAEIDSLWHNLDSNYFVRFKAIQIAWQTNAILTAIKSEQDVTLVAISEETCRGGTEVLIYTKDRPSLFAQVVSVIDSCRCSVQDASISSTQDGYVLDSFTILNEQNERIDQPASLARIQKAIHRQLVSGSDIWRNNRKLSRQMKQLSVPTKVRFFTNQAGQTLLELEALDAPGLLATISKVFVELNLTLHMAKITTIGERAEDVFILSNADDQGLTQSQQLALKKQLSAALDNLS</sequence>
<keyword evidence="3" id="KW-0677">Repeat</keyword>
<dbReference type="CDD" id="cd00077">
    <property type="entry name" value="HDc"/>
    <property type="match status" value="1"/>
</dbReference>
<reference evidence="12" key="1">
    <citation type="journal article" date="2019" name="Int. J. Syst. Evol. Microbiol.">
        <title>The Global Catalogue of Microorganisms (GCM) 10K type strain sequencing project: providing services to taxonomists for standard genome sequencing and annotation.</title>
        <authorList>
            <consortium name="The Broad Institute Genomics Platform"/>
            <consortium name="The Broad Institute Genome Sequencing Center for Infectious Disease"/>
            <person name="Wu L."/>
            <person name="Ma J."/>
        </authorList>
    </citation>
    <scope>NUCLEOTIDE SEQUENCE [LARGE SCALE GENOMIC DNA]</scope>
    <source>
        <strain evidence="12">CGMCC 1.16031</strain>
    </source>
</reference>
<dbReference type="InterPro" id="IPR006674">
    <property type="entry name" value="HD_domain"/>
</dbReference>
<feature type="region of interest" description="Uridylyltransferase" evidence="8">
    <location>
        <begin position="1"/>
        <end position="333"/>
    </location>
</feature>